<evidence type="ECO:0000313" key="1">
    <source>
        <dbReference type="EMBL" id="CAB4890628.1"/>
    </source>
</evidence>
<gene>
    <name evidence="1" type="ORF">UFOPK3376_02800</name>
</gene>
<dbReference type="AlphaFoldDB" id="A0A6J7F9Y0"/>
<dbReference type="EMBL" id="CAFBLP010000105">
    <property type="protein sequence ID" value="CAB4890628.1"/>
    <property type="molecule type" value="Genomic_DNA"/>
</dbReference>
<sequence>MARVRHAVSTDTIDEFLDSVDARISSTVLRASLFSAARDVAGVDHAIDPQEQNLLGQLAARFD</sequence>
<name>A0A6J7F9Y0_9ZZZZ</name>
<accession>A0A6J7F9Y0</accession>
<proteinExistence type="predicted"/>
<dbReference type="SUPFAM" id="SSF158682">
    <property type="entry name" value="TerB-like"/>
    <property type="match status" value="1"/>
</dbReference>
<organism evidence="1">
    <name type="scientific">freshwater metagenome</name>
    <dbReference type="NCBI Taxonomy" id="449393"/>
    <lineage>
        <taxon>unclassified sequences</taxon>
        <taxon>metagenomes</taxon>
        <taxon>ecological metagenomes</taxon>
    </lineage>
</organism>
<reference evidence="1" key="1">
    <citation type="submission" date="2020-05" db="EMBL/GenBank/DDBJ databases">
        <authorList>
            <person name="Chiriac C."/>
            <person name="Salcher M."/>
            <person name="Ghai R."/>
            <person name="Kavagutti S V."/>
        </authorList>
    </citation>
    <scope>NUCLEOTIDE SEQUENCE</scope>
</reference>
<dbReference type="InterPro" id="IPR029024">
    <property type="entry name" value="TerB-like"/>
</dbReference>
<protein>
    <submittedName>
        <fullName evidence="1">Unannotated protein</fullName>
    </submittedName>
</protein>